<evidence type="ECO:0000313" key="3">
    <source>
        <dbReference type="Proteomes" id="UP001296776"/>
    </source>
</evidence>
<dbReference type="EMBL" id="NRSJ01000052">
    <property type="protein sequence ID" value="MBK1706807.1"/>
    <property type="molecule type" value="Genomic_DNA"/>
</dbReference>
<dbReference type="Proteomes" id="UP001296776">
    <property type="component" value="Unassembled WGS sequence"/>
</dbReference>
<accession>A0AAJ0XCE3</accession>
<feature type="region of interest" description="Disordered" evidence="1">
    <location>
        <begin position="110"/>
        <end position="175"/>
    </location>
</feature>
<sequence length="269" mass="28738">MGMAQSKGWRIAEAEAEHLLLERNLSANAPQARLLSGEGATAEPKLQVETHFSKHRDGVRVSLRSYVITNPGTDAAQRIDYTADYQDELLISLNALASAWLANRERIASKIPIPPDPDSAVQTGSGTTAYAEDPSQPTTATEDRVGPGDERPPTSTTTAAAAAAASPPREPLAIPRSTTSTAYAADSALASNDATEPAENQMLALDQQRRRGIWAFYAEASARERGCAVSERGAVLLDTTPPFELHEVQCDNGENLLLQCQGGICRQAN</sequence>
<dbReference type="AlphaFoldDB" id="A0AAJ0XCE3"/>
<feature type="compositionally biased region" description="Low complexity" evidence="1">
    <location>
        <begin position="153"/>
        <end position="167"/>
    </location>
</feature>
<comment type="caution">
    <text evidence="2">The sequence shown here is derived from an EMBL/GenBank/DDBJ whole genome shotgun (WGS) entry which is preliminary data.</text>
</comment>
<protein>
    <submittedName>
        <fullName evidence="2">Uncharacterized protein</fullName>
    </submittedName>
</protein>
<organism evidence="2 3">
    <name type="scientific">Halochromatium glycolicum</name>
    <dbReference type="NCBI Taxonomy" id="85075"/>
    <lineage>
        <taxon>Bacteria</taxon>
        <taxon>Pseudomonadati</taxon>
        <taxon>Pseudomonadota</taxon>
        <taxon>Gammaproteobacteria</taxon>
        <taxon>Chromatiales</taxon>
        <taxon>Chromatiaceae</taxon>
        <taxon>Halochromatium</taxon>
    </lineage>
</organism>
<feature type="compositionally biased region" description="Basic and acidic residues" evidence="1">
    <location>
        <begin position="141"/>
        <end position="152"/>
    </location>
</feature>
<reference evidence="2" key="2">
    <citation type="journal article" date="2020" name="Microorganisms">
        <title>Osmotic Adaptation and Compatible Solute Biosynthesis of Phototrophic Bacteria as Revealed from Genome Analyses.</title>
        <authorList>
            <person name="Imhoff J.F."/>
            <person name="Rahn T."/>
            <person name="Kunzel S."/>
            <person name="Keller A."/>
            <person name="Neulinger S.C."/>
        </authorList>
    </citation>
    <scope>NUCLEOTIDE SEQUENCE</scope>
    <source>
        <strain evidence="2">DSM 11080</strain>
    </source>
</reference>
<evidence type="ECO:0000313" key="2">
    <source>
        <dbReference type="EMBL" id="MBK1706807.1"/>
    </source>
</evidence>
<gene>
    <name evidence="2" type="ORF">CKO40_20255</name>
</gene>
<proteinExistence type="predicted"/>
<evidence type="ECO:0000256" key="1">
    <source>
        <dbReference type="SAM" id="MobiDB-lite"/>
    </source>
</evidence>
<name>A0AAJ0XCE3_9GAMM</name>
<keyword evidence="3" id="KW-1185">Reference proteome</keyword>
<reference evidence="2" key="1">
    <citation type="submission" date="2017-08" db="EMBL/GenBank/DDBJ databases">
        <authorList>
            <person name="Imhoff J.F."/>
            <person name="Rahn T."/>
            <person name="Kuenzel S."/>
            <person name="Neulinger S.C."/>
        </authorList>
    </citation>
    <scope>NUCLEOTIDE SEQUENCE</scope>
    <source>
        <strain evidence="2">DSM 11080</strain>
    </source>
</reference>